<sequence>MSGYGSMFLSKVIDTENFNAFSKHNITENSFISDKEKEVYRFIQEYHERNRGKTPSYATVTSEFPDFFYVPGVTDSFSYIANKIRQQRAELDFKVLVEKELPGLYEDVGRHDMTKFTELLTSRMEEIKIGLRTGVRVGLDLKANATEYLEEYERRKEGKSFKMYPSSFPVINRALGGGYIGGNMYVTFGKTGRGKTAVTLYEAVFLAVNGATVLIWSMEMATYEVLTRILSFVSAMSSVSQASINGQKFGSGFDTSKLRSGQLDGEYEEKLRQMLENINDHIKGNIVLRAVDDPDFDRRNLAQLQADIEEVKADVVMVDPFYYLDYERNTSRKTGGDAEETSKKLRRIAGRTGTVVFAITQAEEDKSEGKRSKKGDEVIDGLQDREIKLPVRGEVKKTTQLLEDAALCIGVDTNHKKKLGRIGLAKGRDGGEDEVAEIIYVPEIGIIQELVIDSSMFDI</sequence>
<evidence type="ECO:0000259" key="1">
    <source>
        <dbReference type="Pfam" id="PF03796"/>
    </source>
</evidence>
<dbReference type="GO" id="GO:0006260">
    <property type="term" value="P:DNA replication"/>
    <property type="evidence" value="ECO:0007669"/>
    <property type="project" value="InterPro"/>
</dbReference>
<name>A0A142F1Q0_9CAUD</name>
<dbReference type="RefSeq" id="YP_009595193.1">
    <property type="nucleotide sequence ID" value="NC_041879.1"/>
</dbReference>
<dbReference type="Gene3D" id="3.40.50.300">
    <property type="entry name" value="P-loop containing nucleotide triphosphate hydrolases"/>
    <property type="match status" value="1"/>
</dbReference>
<keyword evidence="2" id="KW-0067">ATP-binding</keyword>
<evidence type="ECO:0000313" key="2">
    <source>
        <dbReference type="EMBL" id="AMQ66707.1"/>
    </source>
</evidence>
<dbReference type="InterPro" id="IPR027417">
    <property type="entry name" value="P-loop_NTPase"/>
</dbReference>
<keyword evidence="2" id="KW-0378">Hydrolase</keyword>
<dbReference type="OrthoDB" id="2478at10239"/>
<evidence type="ECO:0000313" key="3">
    <source>
        <dbReference type="Proteomes" id="UP000224134"/>
    </source>
</evidence>
<dbReference type="EMBL" id="KU665491">
    <property type="protein sequence ID" value="AMQ66707.1"/>
    <property type="molecule type" value="Genomic_DNA"/>
</dbReference>
<dbReference type="GO" id="GO:0003678">
    <property type="term" value="F:DNA helicase activity"/>
    <property type="evidence" value="ECO:0007669"/>
    <property type="project" value="InterPro"/>
</dbReference>
<dbReference type="GeneID" id="40070751"/>
<dbReference type="Pfam" id="PF03796">
    <property type="entry name" value="DnaB_C"/>
    <property type="match status" value="1"/>
</dbReference>
<dbReference type="KEGG" id="vg:40070751"/>
<keyword evidence="3" id="KW-1185">Reference proteome</keyword>
<keyword evidence="2" id="KW-0347">Helicase</keyword>
<accession>A0A142F1Q0</accession>
<dbReference type="InterPro" id="IPR007694">
    <property type="entry name" value="DNA_helicase_DnaB-like_C"/>
</dbReference>
<reference evidence="2 3" key="1">
    <citation type="submission" date="2016-02" db="EMBL/GenBank/DDBJ databases">
        <title>Isolation and characterization of bacteriophages from East Africa Rift Valley soda lakes.</title>
        <authorList>
            <person name="van Zyl L.J."/>
            <person name="Nemavhulani S."/>
            <person name="Cowan D.A."/>
            <person name="Trindade M.I."/>
        </authorList>
    </citation>
    <scope>NUCLEOTIDE SEQUENCE [LARGE SCALE GENOMIC DNA]</scope>
</reference>
<organism evidence="2 3">
    <name type="scientific">Bacillus phage Mgbh1</name>
    <dbReference type="NCBI Taxonomy" id="1796993"/>
    <lineage>
        <taxon>Viruses</taxon>
        <taxon>Duplodnaviria</taxon>
        <taxon>Heunggongvirae</taxon>
        <taxon>Uroviricota</taxon>
        <taxon>Caudoviricetes</taxon>
        <taxon>Magadivirus</taxon>
        <taxon>Magadivirus Mgbh1</taxon>
    </lineage>
</organism>
<dbReference type="SUPFAM" id="SSF52540">
    <property type="entry name" value="P-loop containing nucleoside triphosphate hydrolases"/>
    <property type="match status" value="1"/>
</dbReference>
<proteinExistence type="predicted"/>
<keyword evidence="2" id="KW-0547">Nucleotide-binding</keyword>
<protein>
    <submittedName>
        <fullName evidence="2">DNA helicase-like protein</fullName>
    </submittedName>
</protein>
<dbReference type="GO" id="GO:0005524">
    <property type="term" value="F:ATP binding"/>
    <property type="evidence" value="ECO:0007669"/>
    <property type="project" value="InterPro"/>
</dbReference>
<dbReference type="Proteomes" id="UP000224134">
    <property type="component" value="Segment"/>
</dbReference>
<feature type="domain" description="SF4 helicase" evidence="1">
    <location>
        <begin position="168"/>
        <end position="364"/>
    </location>
</feature>